<dbReference type="Proteomes" id="UP000029712">
    <property type="component" value="Chromosome"/>
</dbReference>
<evidence type="ECO:0000256" key="3">
    <source>
        <dbReference type="ARBA" id="ARBA00022741"/>
    </source>
</evidence>
<evidence type="ECO:0000256" key="4">
    <source>
        <dbReference type="ARBA" id="ARBA00022840"/>
    </source>
</evidence>
<evidence type="ECO:0000256" key="2">
    <source>
        <dbReference type="ARBA" id="ARBA00022448"/>
    </source>
</evidence>
<dbReference type="Gene3D" id="3.40.50.300">
    <property type="entry name" value="P-loop containing nucleotide triphosphate hydrolases"/>
    <property type="match status" value="1"/>
</dbReference>
<keyword evidence="3" id="KW-0547">Nucleotide-binding</keyword>
<reference evidence="6 7" key="1">
    <citation type="submission" date="2014-08" db="EMBL/GenBank/DDBJ databases">
        <authorList>
            <person name="Kuleshov K."/>
            <person name="Dedkov V."/>
            <person name="Markelov M."/>
            <person name="Pimkina E."/>
        </authorList>
    </citation>
    <scope>NUCLEOTIDE SEQUENCE [LARGE SCALE GENOMIC DNA]</scope>
    <source>
        <strain evidence="7">TOA</strain>
    </source>
</reference>
<accession>A0A454CAH1</accession>
<evidence type="ECO:0000256" key="1">
    <source>
        <dbReference type="ARBA" id="ARBA00005417"/>
    </source>
</evidence>
<feature type="domain" description="ABC transporter" evidence="5">
    <location>
        <begin position="46"/>
        <end position="279"/>
    </location>
</feature>
<evidence type="ECO:0000313" key="6">
    <source>
        <dbReference type="EMBL" id="AYN65583.1"/>
    </source>
</evidence>
<dbReference type="InterPro" id="IPR050763">
    <property type="entry name" value="ABC_transporter_ATP-binding"/>
</dbReference>
<dbReference type="AlphaFoldDB" id="A0A454CAH1"/>
<dbReference type="SMART" id="SM00382">
    <property type="entry name" value="AAA"/>
    <property type="match status" value="1"/>
</dbReference>
<keyword evidence="4 6" id="KW-0067">ATP-binding</keyword>
<name>A0A454CAH1_METHO</name>
<dbReference type="PROSITE" id="PS50893">
    <property type="entry name" value="ABC_TRANSPORTER_2"/>
    <property type="match status" value="1"/>
</dbReference>
<keyword evidence="2" id="KW-0813">Transport</keyword>
<dbReference type="SUPFAM" id="SSF52540">
    <property type="entry name" value="P-loop containing nucleoside triphosphate hydrolases"/>
    <property type="match status" value="1"/>
</dbReference>
<sequence length="281" mass="31771">MENEKACKNKSLEIIDNFLSNLEDHEKNTIKANSIEMRQYNLKKLVKIKNLTKEFKIKKEKIKVVDNLNLEIYKNQNIALLGGNGAGKTTTVEMLIGILKPTSGNIEYYFNDGSNHNESAQTNIGIQFQDSSYPQGLSVNDVIYSMNKIYGNKSSAEELQKLIKIFGVDEFINNKASSLSGGQHQRLNALLAIINKPKLLILDELSTGLDIKIKTRLVSFLNDYIKEIDCTLILISHDINEIEILADRIIIMNKGRIVLDALKTEIIEKYGSISQCLKEYI</sequence>
<dbReference type="OrthoDB" id="9806149at2"/>
<evidence type="ECO:0000259" key="5">
    <source>
        <dbReference type="PROSITE" id="PS50893"/>
    </source>
</evidence>
<dbReference type="InterPro" id="IPR003593">
    <property type="entry name" value="AAA+_ATPase"/>
</dbReference>
<evidence type="ECO:0000313" key="7">
    <source>
        <dbReference type="Proteomes" id="UP000029712"/>
    </source>
</evidence>
<dbReference type="GO" id="GO:0005524">
    <property type="term" value="F:ATP binding"/>
    <property type="evidence" value="ECO:0007669"/>
    <property type="project" value="UniProtKB-KW"/>
</dbReference>
<dbReference type="Pfam" id="PF00005">
    <property type="entry name" value="ABC_tran"/>
    <property type="match status" value="1"/>
</dbReference>
<comment type="similarity">
    <text evidence="1">Belongs to the ABC transporter superfamily.</text>
</comment>
<proteinExistence type="inferred from homology"/>
<dbReference type="RefSeq" id="WP_052039047.1">
    <property type="nucleotide sequence ID" value="NZ_CP033021.1"/>
</dbReference>
<dbReference type="InterPro" id="IPR027417">
    <property type="entry name" value="P-loop_NTPase"/>
</dbReference>
<organism evidence="6 7">
    <name type="scientific">Metamycoplasma hominis</name>
    <name type="common">Mycoplasma hominis</name>
    <dbReference type="NCBI Taxonomy" id="2098"/>
    <lineage>
        <taxon>Bacteria</taxon>
        <taxon>Bacillati</taxon>
        <taxon>Mycoplasmatota</taxon>
        <taxon>Mycoplasmoidales</taxon>
        <taxon>Metamycoplasmataceae</taxon>
        <taxon>Metamycoplasma</taxon>
    </lineage>
</organism>
<dbReference type="GO" id="GO:0016887">
    <property type="term" value="F:ATP hydrolysis activity"/>
    <property type="evidence" value="ECO:0007669"/>
    <property type="project" value="InterPro"/>
</dbReference>
<reference evidence="6 7" key="2">
    <citation type="submission" date="2018-10" db="EMBL/GenBank/DDBJ databases">
        <title>Detection and isolation of Mycoplasma hominis as a predominant microorganism from pelvic cavity of patient with salpingitis and tubo-ovarian abscess.</title>
        <authorList>
            <person name="Guschin A.E."/>
            <person name="Khayrullina G.A."/>
            <person name="Rakovskaya I.V."/>
            <person name="Shelenkov A.A."/>
            <person name="Shagin D.A."/>
        </authorList>
    </citation>
    <scope>NUCLEOTIDE SEQUENCE [LARGE SCALE GENOMIC DNA]</scope>
    <source>
        <strain evidence="7">TOA</strain>
    </source>
</reference>
<protein>
    <submittedName>
        <fullName evidence="6">ABC transporter ATP-binding protein</fullName>
    </submittedName>
</protein>
<dbReference type="InterPro" id="IPR003439">
    <property type="entry name" value="ABC_transporter-like_ATP-bd"/>
</dbReference>
<dbReference type="PANTHER" id="PTHR42711:SF5">
    <property type="entry name" value="ABC TRANSPORTER ATP-BINDING PROTEIN NATA"/>
    <property type="match status" value="1"/>
</dbReference>
<dbReference type="EMBL" id="CP033021">
    <property type="protein sequence ID" value="AYN65583.1"/>
    <property type="molecule type" value="Genomic_DNA"/>
</dbReference>
<dbReference type="PANTHER" id="PTHR42711">
    <property type="entry name" value="ABC TRANSPORTER ATP-BINDING PROTEIN"/>
    <property type="match status" value="1"/>
</dbReference>
<gene>
    <name evidence="6" type="ORF">KN71_002720</name>
</gene>